<evidence type="ECO:0000313" key="1">
    <source>
        <dbReference type="EMBL" id="SVA58167.1"/>
    </source>
</evidence>
<proteinExistence type="predicted"/>
<reference evidence="1" key="1">
    <citation type="submission" date="2018-05" db="EMBL/GenBank/DDBJ databases">
        <authorList>
            <person name="Lanie J.A."/>
            <person name="Ng W.-L."/>
            <person name="Kazmierczak K.M."/>
            <person name="Andrzejewski T.M."/>
            <person name="Davidsen T.M."/>
            <person name="Wayne K.J."/>
            <person name="Tettelin H."/>
            <person name="Glass J.I."/>
            <person name="Rusch D."/>
            <person name="Podicherti R."/>
            <person name="Tsui H.-C.T."/>
            <person name="Winkler M.E."/>
        </authorList>
    </citation>
    <scope>NUCLEOTIDE SEQUENCE</scope>
</reference>
<dbReference type="EMBL" id="UINC01013468">
    <property type="protein sequence ID" value="SVA58167.1"/>
    <property type="molecule type" value="Genomic_DNA"/>
</dbReference>
<gene>
    <name evidence="1" type="ORF">METZ01_LOCUS111021</name>
</gene>
<dbReference type="AlphaFoldDB" id="A0A381X1W9"/>
<sequence>VAPGFIASSAETTTGSSSYSTLIFEHASSATFLSSATTTATPCPVKVTLSISNTLGVLALLVIPPACQAQGIGFKSSKSLPVHTPKTPGIFSASEVSMFFIFA</sequence>
<name>A0A381X1W9_9ZZZZ</name>
<protein>
    <submittedName>
        <fullName evidence="1">Uncharacterized protein</fullName>
    </submittedName>
</protein>
<accession>A0A381X1W9</accession>
<feature type="non-terminal residue" evidence="1">
    <location>
        <position position="1"/>
    </location>
</feature>
<organism evidence="1">
    <name type="scientific">marine metagenome</name>
    <dbReference type="NCBI Taxonomy" id="408172"/>
    <lineage>
        <taxon>unclassified sequences</taxon>
        <taxon>metagenomes</taxon>
        <taxon>ecological metagenomes</taxon>
    </lineage>
</organism>